<dbReference type="Proteomes" id="UP000007151">
    <property type="component" value="Unassembled WGS sequence"/>
</dbReference>
<keyword evidence="5" id="KW-0862">Zinc</keyword>
<keyword evidence="2" id="KW-0479">Metal-binding</keyword>
<keyword evidence="4 10" id="KW-0863">Zinc-finger</keyword>
<feature type="domain" description="C2H2-type" evidence="11">
    <location>
        <begin position="1057"/>
        <end position="1085"/>
    </location>
</feature>
<dbReference type="eggNOG" id="KOG1721">
    <property type="taxonomic scope" value="Eukaryota"/>
</dbReference>
<dbReference type="InParanoid" id="A0A212EPE5"/>
<dbReference type="Gene3D" id="3.30.160.60">
    <property type="entry name" value="Classic Zinc Finger"/>
    <property type="match status" value="4"/>
</dbReference>
<comment type="subcellular location">
    <subcellularLocation>
        <location evidence="1">Nucleus</location>
    </subcellularLocation>
</comment>
<gene>
    <name evidence="12" type="ORF">KGM_210642</name>
</gene>
<evidence type="ECO:0000259" key="11">
    <source>
        <dbReference type="PROSITE" id="PS50157"/>
    </source>
</evidence>
<evidence type="ECO:0000256" key="6">
    <source>
        <dbReference type="ARBA" id="ARBA00023015"/>
    </source>
</evidence>
<dbReference type="InterPro" id="IPR013087">
    <property type="entry name" value="Znf_C2H2_type"/>
</dbReference>
<accession>A0A212EPE5</accession>
<organism evidence="12 13">
    <name type="scientific">Danaus plexippus plexippus</name>
    <dbReference type="NCBI Taxonomy" id="278856"/>
    <lineage>
        <taxon>Eukaryota</taxon>
        <taxon>Metazoa</taxon>
        <taxon>Ecdysozoa</taxon>
        <taxon>Arthropoda</taxon>
        <taxon>Hexapoda</taxon>
        <taxon>Insecta</taxon>
        <taxon>Pterygota</taxon>
        <taxon>Neoptera</taxon>
        <taxon>Endopterygota</taxon>
        <taxon>Lepidoptera</taxon>
        <taxon>Glossata</taxon>
        <taxon>Ditrysia</taxon>
        <taxon>Papilionoidea</taxon>
        <taxon>Nymphalidae</taxon>
        <taxon>Danainae</taxon>
        <taxon>Danaini</taxon>
        <taxon>Danaina</taxon>
        <taxon>Danaus</taxon>
        <taxon>Danaus</taxon>
    </lineage>
</organism>
<dbReference type="PROSITE" id="PS00028">
    <property type="entry name" value="ZINC_FINGER_C2H2_1"/>
    <property type="match status" value="9"/>
</dbReference>
<dbReference type="InterPro" id="IPR036236">
    <property type="entry name" value="Znf_C2H2_sf"/>
</dbReference>
<keyword evidence="7" id="KW-0238">DNA-binding</keyword>
<dbReference type="EMBL" id="AGBW02013491">
    <property type="protein sequence ID" value="OWR43346.1"/>
    <property type="molecule type" value="Genomic_DNA"/>
</dbReference>
<dbReference type="PANTHER" id="PTHR24379:SF121">
    <property type="entry name" value="C2H2-TYPE DOMAIN-CONTAINING PROTEIN"/>
    <property type="match status" value="1"/>
</dbReference>
<keyword evidence="6" id="KW-0805">Transcription regulation</keyword>
<dbReference type="SMART" id="SM00355">
    <property type="entry name" value="ZnF_C2H2"/>
    <property type="match status" value="16"/>
</dbReference>
<feature type="domain" description="C2H2-type" evidence="11">
    <location>
        <begin position="974"/>
        <end position="1001"/>
    </location>
</feature>
<evidence type="ECO:0000256" key="3">
    <source>
        <dbReference type="ARBA" id="ARBA00022737"/>
    </source>
</evidence>
<dbReference type="FunFam" id="3.30.160.60:FF:000325">
    <property type="entry name" value="ZFP90 zinc finger protein"/>
    <property type="match status" value="1"/>
</dbReference>
<evidence type="ECO:0000313" key="13">
    <source>
        <dbReference type="Proteomes" id="UP000007151"/>
    </source>
</evidence>
<sequence>MEDNFKKRCRKSRLVPRECLDTDDEYIAVMQTDHTNKMAPKIKQSREEVLKKKREAERVRYYRRKNDPQKREEMRVKQNVNYERRKQTGLRKLVKDMTPNEHSTALQKWKEYCRVYRERKRIQESHVTDIDEIEETIARMTSNSILKKLNQRSEDNLKFDVKVEVEEVEEHQTNDLNITIGSVVSLKGTADDALGAADEEQNLHDIADTKLLVREYDFKATTVIDELNKMKNMTNIADVLIDVSVRNYFGRYFFKVDAEVKEAKLLVVFAKWQTWCRMNPDDRDAPLLYKCYICRRSWWHYHEFREHFHCHDDFNLDIDQFGQECIVFAYSKEIQQNDISVTGNCWRCGNDFLFHQNKRRYKKLYDCSGCLAKFTTCLKLSNHVGGCNYYKRSLQALGKNVSQIHPCDVCPVKCFTQTDLADHIKDRHSVRSDLPIVTNHQKCSHCSQPCDALTHECKNQPYIKCCELCDRKFHRPINYQIHVKNNRNQYKCKVCDEQLPGQCMEVKHLMKHTNNFVYLYRCLLCPSPVYFSKKNMLEEHNDAHHQENSTKYFFDEVVVPKSLIKTKILISRPRIRRKDQLKPIKQVQNNETKPLSIPWMHRAGAGSMGDGGDTGQTQQNNTEHLETNEAMYNLEPVITIKKELNEDDLMREIKQEAEELMIYDGIGDEMVIKQEIVEHVIQVCEYDDINVGIKTEPADDDEVTNDEYLLDIRNLAYNCTKLYSCKKCLFQGVHREYMEHLKSKCLHRTKYYCSKCKTTYLTMKRYLVHFRRHGYEENTCPKCIRTVEMSQLIAHVYQHVKNTFIGCHYINDKTFNKCYQCRECREVVQFCDFFKHWELHLELKTEDSAGRNDLVENKPLLKELIALLLGDTMDVSKELHPKQCIMCLKLFSRKNDLKRHLIEHLLNDAYRNRQKYECLRCQICSVGFNKTDIYKRHMRDHGSLPLYKCEICDKTFSDSSNFSKHKKVHNMSVVICDICKKKFTCKAILVKHMELHKILKPISCECCSRVFHSPSLYRKHRLGKNRFKCPACKVLFNKLKDKWDHMWLEHKERKYIADCPICKKSFRKYQDVKVHIRREHDAKYVYRPVFHRVNEEEIIVCD</sequence>
<dbReference type="KEGG" id="dpl:KGM_210642"/>
<evidence type="ECO:0000256" key="8">
    <source>
        <dbReference type="ARBA" id="ARBA00023163"/>
    </source>
</evidence>
<dbReference type="PROSITE" id="PS50157">
    <property type="entry name" value="ZINC_FINGER_C2H2_2"/>
    <property type="match status" value="4"/>
</dbReference>
<reference evidence="12 13" key="1">
    <citation type="journal article" date="2011" name="Cell">
        <title>The monarch butterfly genome yields insights into long-distance migration.</title>
        <authorList>
            <person name="Zhan S."/>
            <person name="Merlin C."/>
            <person name="Boore J.L."/>
            <person name="Reppert S.M."/>
        </authorList>
    </citation>
    <scope>NUCLEOTIDE SEQUENCE [LARGE SCALE GENOMIC DNA]</scope>
    <source>
        <strain evidence="12">F-2</strain>
    </source>
</reference>
<feature type="domain" description="C2H2-type" evidence="11">
    <location>
        <begin position="882"/>
        <end position="909"/>
    </location>
</feature>
<evidence type="ECO:0000256" key="4">
    <source>
        <dbReference type="ARBA" id="ARBA00022771"/>
    </source>
</evidence>
<proteinExistence type="predicted"/>
<evidence type="ECO:0000256" key="7">
    <source>
        <dbReference type="ARBA" id="ARBA00023125"/>
    </source>
</evidence>
<dbReference type="PANTHER" id="PTHR24379">
    <property type="entry name" value="KRAB AND ZINC FINGER DOMAIN-CONTAINING"/>
    <property type="match status" value="1"/>
</dbReference>
<evidence type="ECO:0000256" key="9">
    <source>
        <dbReference type="ARBA" id="ARBA00023242"/>
    </source>
</evidence>
<keyword evidence="8" id="KW-0804">Transcription</keyword>
<comment type="caution">
    <text evidence="12">The sequence shown here is derived from an EMBL/GenBank/DDBJ whole genome shotgun (WGS) entry which is preliminary data.</text>
</comment>
<keyword evidence="13" id="KW-1185">Reference proteome</keyword>
<dbReference type="GO" id="GO:0005634">
    <property type="term" value="C:nucleus"/>
    <property type="evidence" value="ECO:0007669"/>
    <property type="project" value="UniProtKB-SubCell"/>
</dbReference>
<evidence type="ECO:0000256" key="2">
    <source>
        <dbReference type="ARBA" id="ARBA00022723"/>
    </source>
</evidence>
<keyword evidence="3" id="KW-0677">Repeat</keyword>
<dbReference type="GO" id="GO:0008270">
    <property type="term" value="F:zinc ion binding"/>
    <property type="evidence" value="ECO:0007669"/>
    <property type="project" value="UniProtKB-KW"/>
</dbReference>
<dbReference type="Pfam" id="PF00096">
    <property type="entry name" value="zf-C2H2"/>
    <property type="match status" value="2"/>
</dbReference>
<evidence type="ECO:0000313" key="12">
    <source>
        <dbReference type="EMBL" id="OWR43346.1"/>
    </source>
</evidence>
<protein>
    <recommendedName>
        <fullName evidence="11">C2H2-type domain-containing protein</fullName>
    </recommendedName>
</protein>
<dbReference type="SUPFAM" id="SSF57667">
    <property type="entry name" value="beta-beta-alpha zinc fingers"/>
    <property type="match status" value="3"/>
</dbReference>
<evidence type="ECO:0000256" key="5">
    <source>
        <dbReference type="ARBA" id="ARBA00022833"/>
    </source>
</evidence>
<dbReference type="GO" id="GO:0003677">
    <property type="term" value="F:DNA binding"/>
    <property type="evidence" value="ECO:0007669"/>
    <property type="project" value="UniProtKB-KW"/>
</dbReference>
<evidence type="ECO:0000256" key="10">
    <source>
        <dbReference type="PROSITE-ProRule" id="PRU00042"/>
    </source>
</evidence>
<dbReference type="AlphaFoldDB" id="A0A212EPE5"/>
<name>A0A212EPE5_DANPL</name>
<keyword evidence="9" id="KW-0539">Nucleus</keyword>
<evidence type="ECO:0000256" key="1">
    <source>
        <dbReference type="ARBA" id="ARBA00004123"/>
    </source>
</evidence>
<feature type="domain" description="C2H2-type" evidence="11">
    <location>
        <begin position="947"/>
        <end position="969"/>
    </location>
</feature>